<comment type="caution">
    <text evidence="1">The sequence shown here is derived from an EMBL/GenBank/DDBJ whole genome shotgun (WGS) entry which is preliminary data.</text>
</comment>
<name>A0AAV0G7T3_9ASTE</name>
<reference evidence="1" key="1">
    <citation type="submission" date="2022-07" db="EMBL/GenBank/DDBJ databases">
        <authorList>
            <person name="Macas J."/>
            <person name="Novak P."/>
            <person name="Neumann P."/>
        </authorList>
    </citation>
    <scope>NUCLEOTIDE SEQUENCE</scope>
</reference>
<dbReference type="AlphaFoldDB" id="A0AAV0G7T3"/>
<sequence>MFLDGERGEWLGGFQYIAYANVTLQSEGDKFSATLSQCSIETGFYVQSYMSVGDPIRKKRENEEEGAVENLTEKLLLLNLSLMEWYKKLKIINLLARPYVI</sequence>
<proteinExistence type="predicted"/>
<keyword evidence="2" id="KW-1185">Reference proteome</keyword>
<dbReference type="Proteomes" id="UP001152523">
    <property type="component" value="Unassembled WGS sequence"/>
</dbReference>
<gene>
    <name evidence="1" type="ORF">CEPIT_LOCUS41136</name>
</gene>
<organism evidence="1 2">
    <name type="scientific">Cuscuta epithymum</name>
    <dbReference type="NCBI Taxonomy" id="186058"/>
    <lineage>
        <taxon>Eukaryota</taxon>
        <taxon>Viridiplantae</taxon>
        <taxon>Streptophyta</taxon>
        <taxon>Embryophyta</taxon>
        <taxon>Tracheophyta</taxon>
        <taxon>Spermatophyta</taxon>
        <taxon>Magnoliopsida</taxon>
        <taxon>eudicotyledons</taxon>
        <taxon>Gunneridae</taxon>
        <taxon>Pentapetalae</taxon>
        <taxon>asterids</taxon>
        <taxon>lamiids</taxon>
        <taxon>Solanales</taxon>
        <taxon>Convolvulaceae</taxon>
        <taxon>Cuscuteae</taxon>
        <taxon>Cuscuta</taxon>
        <taxon>Cuscuta subgen. Cuscuta</taxon>
    </lineage>
</organism>
<dbReference type="EMBL" id="CAMAPF010001058">
    <property type="protein sequence ID" value="CAH9144046.1"/>
    <property type="molecule type" value="Genomic_DNA"/>
</dbReference>
<evidence type="ECO:0000313" key="2">
    <source>
        <dbReference type="Proteomes" id="UP001152523"/>
    </source>
</evidence>
<evidence type="ECO:0000313" key="1">
    <source>
        <dbReference type="EMBL" id="CAH9144046.1"/>
    </source>
</evidence>
<protein>
    <submittedName>
        <fullName evidence="1">Uncharacterized protein</fullName>
    </submittedName>
</protein>
<accession>A0AAV0G7T3</accession>